<sequence>MVGRLTEGKASANADAFTPSGCSAASARKRDRMVSRLAMIPSRFDKIGLSYQSDQIKSNMDFAVLYTWTKILHVAAAFIFVAGISAVSLMLIADPPDAPNAAGAAARMRRWHRIVTTPAMILTWILGIALAVQGHWLGDGWLHGKLALVVLLSAIHGIQARTLRRRAAGRHAAMWRITPLVVAMAVIAILALVVVKPF</sequence>
<dbReference type="PANTHER" id="PTHR40255:SF1">
    <property type="entry name" value="PROTOPORPHYRINOGEN IX OXIDASE"/>
    <property type="match status" value="1"/>
</dbReference>
<gene>
    <name evidence="16" type="ORF">CAL26_22255</name>
</gene>
<comment type="pathway">
    <text evidence="3">Porphyrin-containing compound metabolism; protoporphyrin-IX biosynthesis; protoporphyrin-IX from protoporphyrinogen-IX: step 1/1.</text>
</comment>
<dbReference type="OrthoDB" id="194724at2"/>
<dbReference type="GO" id="GO:0016491">
    <property type="term" value="F:oxidoreductase activity"/>
    <property type="evidence" value="ECO:0007669"/>
    <property type="project" value="UniProtKB-KW"/>
</dbReference>
<keyword evidence="6" id="KW-1003">Cell membrane</keyword>
<keyword evidence="9" id="KW-0479">Metal-binding</keyword>
<dbReference type="GO" id="GO:0046872">
    <property type="term" value="F:metal ion binding"/>
    <property type="evidence" value="ECO:0007669"/>
    <property type="project" value="UniProtKB-KW"/>
</dbReference>
<evidence type="ECO:0000256" key="10">
    <source>
        <dbReference type="ARBA" id="ARBA00022989"/>
    </source>
</evidence>
<accession>A0A261R907</accession>
<evidence type="ECO:0000256" key="7">
    <source>
        <dbReference type="ARBA" id="ARBA00022617"/>
    </source>
</evidence>
<protein>
    <recommendedName>
        <fullName evidence="5">Protoporphyrinogen IX oxidase</fullName>
    </recommendedName>
</protein>
<evidence type="ECO:0000256" key="2">
    <source>
        <dbReference type="ARBA" id="ARBA00004651"/>
    </source>
</evidence>
<dbReference type="Pfam" id="PF03653">
    <property type="entry name" value="UPF0093"/>
    <property type="match status" value="1"/>
</dbReference>
<evidence type="ECO:0000313" key="16">
    <source>
        <dbReference type="EMBL" id="OZI21489.1"/>
    </source>
</evidence>
<feature type="transmembrane region" description="Helical" evidence="15">
    <location>
        <begin position="173"/>
        <end position="195"/>
    </location>
</feature>
<evidence type="ECO:0000256" key="5">
    <source>
        <dbReference type="ARBA" id="ARBA00017504"/>
    </source>
</evidence>
<evidence type="ECO:0000256" key="13">
    <source>
        <dbReference type="ARBA" id="ARBA00023136"/>
    </source>
</evidence>
<dbReference type="Proteomes" id="UP000216857">
    <property type="component" value="Unassembled WGS sequence"/>
</dbReference>
<keyword evidence="7" id="KW-0349">Heme</keyword>
<evidence type="ECO:0000256" key="15">
    <source>
        <dbReference type="SAM" id="Phobius"/>
    </source>
</evidence>
<dbReference type="EMBL" id="NEVJ01000003">
    <property type="protein sequence ID" value="OZI21489.1"/>
    <property type="molecule type" value="Genomic_DNA"/>
</dbReference>
<comment type="cofactor">
    <cofactor evidence="1">
        <name>heme b</name>
        <dbReference type="ChEBI" id="CHEBI:60344"/>
    </cofactor>
</comment>
<dbReference type="InterPro" id="IPR005265">
    <property type="entry name" value="HemJ-like"/>
</dbReference>
<evidence type="ECO:0000256" key="8">
    <source>
        <dbReference type="ARBA" id="ARBA00022692"/>
    </source>
</evidence>
<comment type="caution">
    <text evidence="16">The sequence shown here is derived from an EMBL/GenBank/DDBJ whole genome shotgun (WGS) entry which is preliminary data.</text>
</comment>
<evidence type="ECO:0000313" key="17">
    <source>
        <dbReference type="Proteomes" id="UP000216857"/>
    </source>
</evidence>
<comment type="catalytic activity">
    <reaction evidence="14">
        <text>protoporphyrinogen IX + 3 A = protoporphyrin IX + 3 AH2</text>
        <dbReference type="Rhea" id="RHEA:62000"/>
        <dbReference type="ChEBI" id="CHEBI:13193"/>
        <dbReference type="ChEBI" id="CHEBI:17499"/>
        <dbReference type="ChEBI" id="CHEBI:57306"/>
        <dbReference type="ChEBI" id="CHEBI:57307"/>
    </reaction>
</comment>
<evidence type="ECO:0000256" key="11">
    <source>
        <dbReference type="ARBA" id="ARBA00023002"/>
    </source>
</evidence>
<comment type="subcellular location">
    <subcellularLocation>
        <location evidence="2">Cell membrane</location>
        <topology evidence="2">Multi-pass membrane protein</topology>
    </subcellularLocation>
</comment>
<feature type="transmembrane region" description="Helical" evidence="15">
    <location>
        <begin position="71"/>
        <end position="93"/>
    </location>
</feature>
<evidence type="ECO:0000256" key="6">
    <source>
        <dbReference type="ARBA" id="ARBA00022475"/>
    </source>
</evidence>
<dbReference type="PANTHER" id="PTHR40255">
    <property type="entry name" value="UPF0093 MEMBRANE PROTEIN SLR1790"/>
    <property type="match status" value="1"/>
</dbReference>
<proteinExistence type="inferred from homology"/>
<evidence type="ECO:0000256" key="4">
    <source>
        <dbReference type="ARBA" id="ARBA00006501"/>
    </source>
</evidence>
<organism evidence="16 17">
    <name type="scientific">Bordetella genomosp. 9</name>
    <dbReference type="NCBI Taxonomy" id="1416803"/>
    <lineage>
        <taxon>Bacteria</taxon>
        <taxon>Pseudomonadati</taxon>
        <taxon>Pseudomonadota</taxon>
        <taxon>Betaproteobacteria</taxon>
        <taxon>Burkholderiales</taxon>
        <taxon>Alcaligenaceae</taxon>
        <taxon>Bordetella</taxon>
    </lineage>
</organism>
<evidence type="ECO:0000256" key="3">
    <source>
        <dbReference type="ARBA" id="ARBA00005073"/>
    </source>
</evidence>
<keyword evidence="11" id="KW-0560">Oxidoreductase</keyword>
<evidence type="ECO:0000256" key="9">
    <source>
        <dbReference type="ARBA" id="ARBA00022723"/>
    </source>
</evidence>
<keyword evidence="13 15" id="KW-0472">Membrane</keyword>
<keyword evidence="10 15" id="KW-1133">Transmembrane helix</keyword>
<feature type="transmembrane region" description="Helical" evidence="15">
    <location>
        <begin position="142"/>
        <end position="161"/>
    </location>
</feature>
<keyword evidence="12" id="KW-0408">Iron</keyword>
<comment type="similarity">
    <text evidence="4">Belongs to the HemJ family.</text>
</comment>
<dbReference type="UniPathway" id="UPA00251">
    <property type="reaction ID" value="UER00324"/>
</dbReference>
<reference evidence="16" key="1">
    <citation type="submission" date="2017-05" db="EMBL/GenBank/DDBJ databases">
        <title>Complete and WGS of Bordetella genogroups.</title>
        <authorList>
            <person name="Spilker T."/>
            <person name="Lipuma J."/>
        </authorList>
    </citation>
    <scope>NUCLEOTIDE SEQUENCE</scope>
    <source>
        <strain evidence="16">AU21707</strain>
    </source>
</reference>
<keyword evidence="8 15" id="KW-0812">Transmembrane</keyword>
<evidence type="ECO:0000256" key="12">
    <source>
        <dbReference type="ARBA" id="ARBA00023004"/>
    </source>
</evidence>
<dbReference type="AlphaFoldDB" id="A0A261R907"/>
<evidence type="ECO:0000256" key="1">
    <source>
        <dbReference type="ARBA" id="ARBA00001970"/>
    </source>
</evidence>
<feature type="transmembrane region" description="Helical" evidence="15">
    <location>
        <begin position="114"/>
        <end position="136"/>
    </location>
</feature>
<dbReference type="GO" id="GO:0005886">
    <property type="term" value="C:plasma membrane"/>
    <property type="evidence" value="ECO:0007669"/>
    <property type="project" value="UniProtKB-SubCell"/>
</dbReference>
<dbReference type="GO" id="GO:0006782">
    <property type="term" value="P:protoporphyrinogen IX biosynthetic process"/>
    <property type="evidence" value="ECO:0007669"/>
    <property type="project" value="UniProtKB-UniPathway"/>
</dbReference>
<name>A0A261R907_9BORD</name>
<evidence type="ECO:0000256" key="14">
    <source>
        <dbReference type="ARBA" id="ARBA00048390"/>
    </source>
</evidence>
<keyword evidence="17" id="KW-1185">Reference proteome</keyword>